<dbReference type="Pfam" id="PF02463">
    <property type="entry name" value="SMC_N"/>
    <property type="match status" value="1"/>
</dbReference>
<proteinExistence type="inferred from homology"/>
<evidence type="ECO:0000256" key="9">
    <source>
        <dbReference type="PIRNR" id="PIRNR003128"/>
    </source>
</evidence>
<dbReference type="SUPFAM" id="SSF52540">
    <property type="entry name" value="P-loop containing nucleoside triphosphate hydrolases"/>
    <property type="match status" value="1"/>
</dbReference>
<comment type="caution">
    <text evidence="11">The sequence shown here is derived from an EMBL/GenBank/DDBJ whole genome shotgun (WGS) entry which is preliminary data.</text>
</comment>
<accession>A0ABV5ZJF0</accession>
<dbReference type="Gene3D" id="3.40.50.300">
    <property type="entry name" value="P-loop containing nucleotide triphosphate hydrolases"/>
    <property type="match status" value="2"/>
</dbReference>
<evidence type="ECO:0000256" key="1">
    <source>
        <dbReference type="ARBA" id="ARBA00003618"/>
    </source>
</evidence>
<keyword evidence="7 9" id="KW-0234">DNA repair</keyword>
<evidence type="ECO:0000256" key="7">
    <source>
        <dbReference type="ARBA" id="ARBA00023204"/>
    </source>
</evidence>
<evidence type="ECO:0000256" key="8">
    <source>
        <dbReference type="ARBA" id="ARBA00033408"/>
    </source>
</evidence>
<gene>
    <name evidence="11" type="primary">recN</name>
    <name evidence="11" type="ORF">ACFFK8_06800</name>
</gene>
<dbReference type="InterPro" id="IPR004604">
    <property type="entry name" value="DNA_recomb/repair_RecN"/>
</dbReference>
<dbReference type="RefSeq" id="WP_027952630.1">
    <property type="nucleotide sequence ID" value="NZ_JADU01000026.1"/>
</dbReference>
<dbReference type="InterPro" id="IPR003395">
    <property type="entry name" value="RecF/RecN/SMC_N"/>
</dbReference>
<comment type="similarity">
    <text evidence="2 9">Belongs to the RecN family.</text>
</comment>
<evidence type="ECO:0000256" key="2">
    <source>
        <dbReference type="ARBA" id="ARBA00009441"/>
    </source>
</evidence>
<evidence type="ECO:0000256" key="5">
    <source>
        <dbReference type="ARBA" id="ARBA00022763"/>
    </source>
</evidence>
<keyword evidence="4" id="KW-0547">Nucleotide-binding</keyword>
<evidence type="ECO:0000256" key="3">
    <source>
        <dbReference type="ARBA" id="ARBA00021315"/>
    </source>
</evidence>
<comment type="function">
    <text evidence="1 9">May be involved in recombinational repair of damaged DNA.</text>
</comment>
<name>A0ABV5ZJF0_9BACT</name>
<organism evidence="11 12">
    <name type="scientific">Hallella seregens ATCC 51272</name>
    <dbReference type="NCBI Taxonomy" id="1336250"/>
    <lineage>
        <taxon>Bacteria</taxon>
        <taxon>Pseudomonadati</taxon>
        <taxon>Bacteroidota</taxon>
        <taxon>Bacteroidia</taxon>
        <taxon>Bacteroidales</taxon>
        <taxon>Prevotellaceae</taxon>
        <taxon>Hallella</taxon>
    </lineage>
</organism>
<evidence type="ECO:0000256" key="4">
    <source>
        <dbReference type="ARBA" id="ARBA00022741"/>
    </source>
</evidence>
<reference evidence="11 12" key="1">
    <citation type="submission" date="2024-09" db="EMBL/GenBank/DDBJ databases">
        <authorList>
            <person name="Sun Q."/>
            <person name="Mori K."/>
        </authorList>
    </citation>
    <scope>NUCLEOTIDE SEQUENCE [LARGE SCALE GENOMIC DNA]</scope>
    <source>
        <strain evidence="11 12">ATCC 51272</strain>
    </source>
</reference>
<dbReference type="CDD" id="cd03241">
    <property type="entry name" value="ABC_RecN"/>
    <property type="match status" value="2"/>
</dbReference>
<feature type="domain" description="RecF/RecN/SMC N-terminal" evidence="10">
    <location>
        <begin position="1"/>
        <end position="509"/>
    </location>
</feature>
<dbReference type="EMBL" id="JBHLZF010000002">
    <property type="protein sequence ID" value="MFB9897508.1"/>
    <property type="molecule type" value="Genomic_DNA"/>
</dbReference>
<evidence type="ECO:0000313" key="12">
    <source>
        <dbReference type="Proteomes" id="UP001589688"/>
    </source>
</evidence>
<evidence type="ECO:0000259" key="10">
    <source>
        <dbReference type="Pfam" id="PF02463"/>
    </source>
</evidence>
<dbReference type="PIRSF" id="PIRSF003128">
    <property type="entry name" value="RecN"/>
    <property type="match status" value="1"/>
</dbReference>
<evidence type="ECO:0000256" key="6">
    <source>
        <dbReference type="ARBA" id="ARBA00022840"/>
    </source>
</evidence>
<evidence type="ECO:0000313" key="11">
    <source>
        <dbReference type="EMBL" id="MFB9897508.1"/>
    </source>
</evidence>
<sequence length="563" mass="62527">MLKQLYVKNFTLIDELNIAFCPGFSVITGETGAGKSIILGAIHLLLGQRADTKQIKAGCSKCVVEAHFNLARYNMEEFFIENNIDYEPADCIIRREVNANGKSRAFINDTPVSLNVMRDLGEQLVDIHSQHQNLLLQKEDFQLNVVDIIAGNGKLCAAYADSYRHYRQAQREYEAFLSDNVRSHENEEFLRFQFAELDKAQLLAGEQSELEQQVQTLSHVEDIKSALFDAQQNLSGESAGALELVKLSAGRMNDIKEVFPEVKDTAERLESAYIELKDLARGIDLQIENVDFDPQQLQVLNNRLDLIYGLEQKYHVDSVEELIAQRDRIRVELENIDGGEERLQELKTAVDQAYNACMERARELSDVRKKAAAKVEAEMQQRLAPLGIPNVRFSIGLAVKECSPSGIDKVSFLFSANSSTPLQPVAQVASGGEIARVMLSLKAMISKAVKLPTIIFDEIDTGVSGRVAEKMAQIMREMGDNNRQVISITHLPQIAAVGTTHYKVSKEETAQGTVSHMQMLTLDERIAELAQMLSGSSITEAAMENARTLLASAASDADSTNTK</sequence>
<keyword evidence="5 9" id="KW-0227">DNA damage</keyword>
<dbReference type="NCBIfam" id="TIGR00634">
    <property type="entry name" value="recN"/>
    <property type="match status" value="1"/>
</dbReference>
<protein>
    <recommendedName>
        <fullName evidence="3 9">DNA repair protein RecN</fullName>
    </recommendedName>
    <alternativeName>
        <fullName evidence="8 9">Recombination protein N</fullName>
    </alternativeName>
</protein>
<dbReference type="Proteomes" id="UP001589688">
    <property type="component" value="Unassembled WGS sequence"/>
</dbReference>
<dbReference type="PANTHER" id="PTHR11059:SF0">
    <property type="entry name" value="DNA REPAIR PROTEIN RECN"/>
    <property type="match status" value="1"/>
</dbReference>
<dbReference type="PANTHER" id="PTHR11059">
    <property type="entry name" value="DNA REPAIR PROTEIN RECN"/>
    <property type="match status" value="1"/>
</dbReference>
<keyword evidence="6" id="KW-0067">ATP-binding</keyword>
<dbReference type="InterPro" id="IPR027417">
    <property type="entry name" value="P-loop_NTPase"/>
</dbReference>
<keyword evidence="12" id="KW-1185">Reference proteome</keyword>